<evidence type="ECO:0000256" key="1">
    <source>
        <dbReference type="SAM" id="Phobius"/>
    </source>
</evidence>
<keyword evidence="1" id="KW-0472">Membrane</keyword>
<dbReference type="Proteomes" id="UP001042704">
    <property type="component" value="Chromosome"/>
</dbReference>
<dbReference type="AlphaFoldDB" id="A0A8A3S8R8"/>
<accession>A0A8A3S8R8</accession>
<dbReference type="EMBL" id="CP036172">
    <property type="protein sequence ID" value="QSZ68412.1"/>
    <property type="molecule type" value="Genomic_DNA"/>
</dbReference>
<sequence>MVEYMTISGVLVVLLILMTFAVNAIFMEGPSDRLAYHSFVDIGNGISTRIVDVYVLAPDNGSIATAFDIPDDVAGQGYQVSLDVGRLDSNQQVVVSRGDVMSRISIAGIGATMGVAGNTTGTGINKISYNSAGF</sequence>
<keyword evidence="3" id="KW-1185">Reference proteome</keyword>
<protein>
    <submittedName>
        <fullName evidence="2">Uncharacterized protein</fullName>
    </submittedName>
</protein>
<dbReference type="KEGG" id="maqe:RJ40_08390"/>
<organism evidence="2 3">
    <name type="scientific">Methanofollis aquaemaris</name>
    <dbReference type="NCBI Taxonomy" id="126734"/>
    <lineage>
        <taxon>Archaea</taxon>
        <taxon>Methanobacteriati</taxon>
        <taxon>Methanobacteriota</taxon>
        <taxon>Stenosarchaea group</taxon>
        <taxon>Methanomicrobia</taxon>
        <taxon>Methanomicrobiales</taxon>
        <taxon>Methanomicrobiaceae</taxon>
        <taxon>Methanofollis</taxon>
    </lineage>
</organism>
<reference evidence="2" key="2">
    <citation type="submission" date="2019-02" db="EMBL/GenBank/DDBJ databases">
        <authorList>
            <person name="Chen S.-C."/>
            <person name="Chien H.-H."/>
            <person name="Lai M.-C."/>
        </authorList>
    </citation>
    <scope>NUCLEOTIDE SEQUENCE</scope>
    <source>
        <strain evidence="2">N2F9704</strain>
    </source>
</reference>
<evidence type="ECO:0000313" key="2">
    <source>
        <dbReference type="EMBL" id="QSZ68412.1"/>
    </source>
</evidence>
<keyword evidence="1" id="KW-1133">Transmembrane helix</keyword>
<gene>
    <name evidence="2" type="ORF">RJ40_08390</name>
</gene>
<name>A0A8A3S8R8_9EURY</name>
<proteinExistence type="predicted"/>
<reference evidence="2" key="1">
    <citation type="journal article" date="2001" name="Int. J. Syst. Evol. Microbiol.">
        <title>Methanofollis aquaemaris sp. nov., a methanogen isolated from an aquaculture fish pond.</title>
        <authorList>
            <person name="Lai M.C."/>
            <person name="Chen S.C."/>
        </authorList>
    </citation>
    <scope>NUCLEOTIDE SEQUENCE</scope>
    <source>
        <strain evidence="2">N2F9704</strain>
    </source>
</reference>
<keyword evidence="1" id="KW-0812">Transmembrane</keyword>
<feature type="transmembrane region" description="Helical" evidence="1">
    <location>
        <begin position="6"/>
        <end position="26"/>
    </location>
</feature>
<evidence type="ECO:0000313" key="3">
    <source>
        <dbReference type="Proteomes" id="UP001042704"/>
    </source>
</evidence>